<evidence type="ECO:0000256" key="15">
    <source>
        <dbReference type="SAM" id="MobiDB-lite"/>
    </source>
</evidence>
<evidence type="ECO:0000256" key="10">
    <source>
        <dbReference type="ARBA" id="ARBA00022989"/>
    </source>
</evidence>
<comment type="caution">
    <text evidence="16">The sequence shown here is derived from an EMBL/GenBank/DDBJ whole genome shotgun (WGS) entry which is preliminary data.</text>
</comment>
<comment type="function">
    <text evidence="1">Accessory subunit of the mitochondrial membrane respiratory chain NADH dehydrogenase (Complex I), that is believed not to be involved in catalysis. Complex I functions in the transfer of electrons from NADH to the respiratory chain. The immediate electron acceptor for the enzyme is believed to be ubiquinone.</text>
</comment>
<keyword evidence="9" id="KW-0249">Electron transport</keyword>
<evidence type="ECO:0000256" key="5">
    <source>
        <dbReference type="ARBA" id="ARBA00022448"/>
    </source>
</evidence>
<sequence>MDRRELDRDFVTGVYGKEEGNQHWQKTEEEEEEEEEEKKEGEKLRHIQGMREGDGEESGNLLALAWKEKGGQLNDRSGGSGKQEGRGGEPEPAREKRQVPIGGFQGAKGRCHCSSQCVRRRSGGVPGAWELLPRPFYRERGESGRRLPTNVTTAESRALLTQERLFTAALATIGTGATVNPSPSSRLRPVSKHSNERRSPPIGQQPAPNNDSLHWLPSPPPPTARARGKTRGGGGRTERALMAGWESRRRSESPRRGRKGSLNTRIMGHGNGELPDYRQWKIEGTPLQNVQERLAKLGLKDPWLRNEAWRFSGGFAKPATFLDAMTKGFKWGFAAFVVALAVEYTFFPPEKNKGHH</sequence>
<evidence type="ECO:0000256" key="3">
    <source>
        <dbReference type="ARBA" id="ARBA00005667"/>
    </source>
</evidence>
<evidence type="ECO:0000256" key="8">
    <source>
        <dbReference type="ARBA" id="ARBA00022792"/>
    </source>
</evidence>
<feature type="compositionally biased region" description="Basic and acidic residues" evidence="15">
    <location>
        <begin position="1"/>
        <end position="27"/>
    </location>
</feature>
<keyword evidence="10" id="KW-1133">Transmembrane helix</keyword>
<evidence type="ECO:0000256" key="6">
    <source>
        <dbReference type="ARBA" id="ARBA00022660"/>
    </source>
</evidence>
<evidence type="ECO:0000313" key="17">
    <source>
        <dbReference type="Proteomes" id="UP001474421"/>
    </source>
</evidence>
<dbReference type="GO" id="GO:0022900">
    <property type="term" value="P:electron transport chain"/>
    <property type="evidence" value="ECO:0007669"/>
    <property type="project" value="InterPro"/>
</dbReference>
<accession>A0AAW1C952</accession>
<feature type="compositionally biased region" description="Basic and acidic residues" evidence="15">
    <location>
        <begin position="38"/>
        <end position="53"/>
    </location>
</feature>
<keyword evidence="12" id="KW-0472">Membrane</keyword>
<keyword evidence="17" id="KW-1185">Reference proteome</keyword>
<feature type="region of interest" description="Disordered" evidence="15">
    <location>
        <begin position="1"/>
        <end position="109"/>
    </location>
</feature>
<dbReference type="PANTHER" id="PTHR15082:SF2">
    <property type="entry name" value="NADH DEHYDROGENASE [UBIQUINONE] 1 BETA SUBCOMPLEX SUBUNIT 3"/>
    <property type="match status" value="1"/>
</dbReference>
<gene>
    <name evidence="16" type="ORF">NXF25_002035</name>
</gene>
<protein>
    <recommendedName>
        <fullName evidence="4">NADH dehydrogenase [ubiquinone] 1 beta subcomplex subunit 3</fullName>
    </recommendedName>
    <alternativeName>
        <fullName evidence="13">Complex I-B12</fullName>
    </alternativeName>
    <alternativeName>
        <fullName evidence="14">NADH-ubiquinone oxidoreductase B12 subunit</fullName>
    </alternativeName>
</protein>
<evidence type="ECO:0000256" key="9">
    <source>
        <dbReference type="ARBA" id="ARBA00022982"/>
    </source>
</evidence>
<feature type="compositionally biased region" description="Basic and acidic residues" evidence="15">
    <location>
        <begin position="83"/>
        <end position="98"/>
    </location>
</feature>
<organism evidence="16 17">
    <name type="scientific">Crotalus adamanteus</name>
    <name type="common">Eastern diamondback rattlesnake</name>
    <dbReference type="NCBI Taxonomy" id="8729"/>
    <lineage>
        <taxon>Eukaryota</taxon>
        <taxon>Metazoa</taxon>
        <taxon>Chordata</taxon>
        <taxon>Craniata</taxon>
        <taxon>Vertebrata</taxon>
        <taxon>Euteleostomi</taxon>
        <taxon>Lepidosauria</taxon>
        <taxon>Squamata</taxon>
        <taxon>Bifurcata</taxon>
        <taxon>Unidentata</taxon>
        <taxon>Episquamata</taxon>
        <taxon>Toxicofera</taxon>
        <taxon>Serpentes</taxon>
        <taxon>Colubroidea</taxon>
        <taxon>Viperidae</taxon>
        <taxon>Crotalinae</taxon>
        <taxon>Crotalus</taxon>
    </lineage>
</organism>
<dbReference type="Pfam" id="PF08122">
    <property type="entry name" value="NDUF_B12"/>
    <property type="match status" value="1"/>
</dbReference>
<comment type="similarity">
    <text evidence="3">Belongs to the complex I NDUFB3 subunit family.</text>
</comment>
<feature type="region of interest" description="Disordered" evidence="15">
    <location>
        <begin position="175"/>
        <end position="270"/>
    </location>
</feature>
<keyword evidence="7" id="KW-0812">Transmembrane</keyword>
<comment type="subcellular location">
    <subcellularLocation>
        <location evidence="2">Mitochondrion inner membrane</location>
        <topology evidence="2">Single-pass membrane protein</topology>
        <orientation evidence="2">Matrix side</orientation>
    </subcellularLocation>
</comment>
<dbReference type="InterPro" id="IPR012576">
    <property type="entry name" value="NDUFB3"/>
</dbReference>
<dbReference type="GO" id="GO:0032981">
    <property type="term" value="P:mitochondrial respiratory chain complex I assembly"/>
    <property type="evidence" value="ECO:0007669"/>
    <property type="project" value="TreeGrafter"/>
</dbReference>
<dbReference type="PANTHER" id="PTHR15082">
    <property type="entry name" value="NADH-UBIQUINONE OXIDOREDUCTASE B12 SUBUNIT"/>
    <property type="match status" value="1"/>
</dbReference>
<keyword evidence="8" id="KW-0999">Mitochondrion inner membrane</keyword>
<evidence type="ECO:0000256" key="1">
    <source>
        <dbReference type="ARBA" id="ARBA00003195"/>
    </source>
</evidence>
<dbReference type="GO" id="GO:0005743">
    <property type="term" value="C:mitochondrial inner membrane"/>
    <property type="evidence" value="ECO:0007669"/>
    <property type="project" value="UniProtKB-SubCell"/>
</dbReference>
<feature type="compositionally biased region" description="Acidic residues" evidence="15">
    <location>
        <begin position="28"/>
        <end position="37"/>
    </location>
</feature>
<evidence type="ECO:0000256" key="4">
    <source>
        <dbReference type="ARBA" id="ARBA00018680"/>
    </source>
</evidence>
<evidence type="ECO:0000256" key="2">
    <source>
        <dbReference type="ARBA" id="ARBA00004298"/>
    </source>
</evidence>
<evidence type="ECO:0000256" key="12">
    <source>
        <dbReference type="ARBA" id="ARBA00023136"/>
    </source>
</evidence>
<evidence type="ECO:0000313" key="16">
    <source>
        <dbReference type="EMBL" id="KAK9410860.1"/>
    </source>
</evidence>
<evidence type="ECO:0000256" key="14">
    <source>
        <dbReference type="ARBA" id="ARBA00032688"/>
    </source>
</evidence>
<dbReference type="EMBL" id="JAOTOJ010000001">
    <property type="protein sequence ID" value="KAK9410860.1"/>
    <property type="molecule type" value="Genomic_DNA"/>
</dbReference>
<reference evidence="16 17" key="1">
    <citation type="journal article" date="2024" name="Proc. Natl. Acad. Sci. U.S.A.">
        <title>The genetic regulatory architecture and epigenomic basis for age-related changes in rattlesnake venom.</title>
        <authorList>
            <person name="Hogan M.P."/>
            <person name="Holding M.L."/>
            <person name="Nystrom G.S."/>
            <person name="Colston T.J."/>
            <person name="Bartlett D.A."/>
            <person name="Mason A.J."/>
            <person name="Ellsworth S.A."/>
            <person name="Rautsaw R.M."/>
            <person name="Lawrence K.C."/>
            <person name="Strickland J.L."/>
            <person name="He B."/>
            <person name="Fraser P."/>
            <person name="Margres M.J."/>
            <person name="Gilbert D.M."/>
            <person name="Gibbs H.L."/>
            <person name="Parkinson C.L."/>
            <person name="Rokyta D.R."/>
        </authorList>
    </citation>
    <scope>NUCLEOTIDE SEQUENCE [LARGE SCALE GENOMIC DNA]</scope>
    <source>
        <strain evidence="16">DRR0105</strain>
    </source>
</reference>
<evidence type="ECO:0000256" key="11">
    <source>
        <dbReference type="ARBA" id="ARBA00023128"/>
    </source>
</evidence>
<evidence type="ECO:0000256" key="13">
    <source>
        <dbReference type="ARBA" id="ARBA00030217"/>
    </source>
</evidence>
<proteinExistence type="inferred from homology"/>
<evidence type="ECO:0000256" key="7">
    <source>
        <dbReference type="ARBA" id="ARBA00022692"/>
    </source>
</evidence>
<dbReference type="Proteomes" id="UP001474421">
    <property type="component" value="Unassembled WGS sequence"/>
</dbReference>
<keyword evidence="5" id="KW-0813">Transport</keyword>
<keyword evidence="11" id="KW-0496">Mitochondrion</keyword>
<dbReference type="AlphaFoldDB" id="A0AAW1C952"/>
<feature type="compositionally biased region" description="Basic and acidic residues" evidence="15">
    <location>
        <begin position="246"/>
        <end position="255"/>
    </location>
</feature>
<keyword evidence="6" id="KW-0679">Respiratory chain</keyword>
<name>A0AAW1C952_CROAD</name>